<organism evidence="2 3">
    <name type="scientific">Riemerella columbipharyngis</name>
    <dbReference type="NCBI Taxonomy" id="1071918"/>
    <lineage>
        <taxon>Bacteria</taxon>
        <taxon>Pseudomonadati</taxon>
        <taxon>Bacteroidota</taxon>
        <taxon>Flavobacteriia</taxon>
        <taxon>Flavobacteriales</taxon>
        <taxon>Weeksellaceae</taxon>
        <taxon>Riemerella</taxon>
    </lineage>
</organism>
<evidence type="ECO:0000313" key="3">
    <source>
        <dbReference type="Proteomes" id="UP000198517"/>
    </source>
</evidence>
<gene>
    <name evidence="2" type="ORF">SAMN05421544_11066</name>
</gene>
<dbReference type="OrthoDB" id="1245779at2"/>
<dbReference type="Proteomes" id="UP000198517">
    <property type="component" value="Unassembled WGS sequence"/>
</dbReference>
<protein>
    <submittedName>
        <fullName evidence="2">Uncharacterized protein</fullName>
    </submittedName>
</protein>
<reference evidence="2 3" key="1">
    <citation type="submission" date="2016-10" db="EMBL/GenBank/DDBJ databases">
        <authorList>
            <person name="de Groot N.N."/>
        </authorList>
    </citation>
    <scope>NUCLEOTIDE SEQUENCE [LARGE SCALE GENOMIC DNA]</scope>
    <source>
        <strain evidence="2 3">DSM 24015</strain>
    </source>
</reference>
<sequence length="264" mass="30836">MDLPFYTTFKGFKDNYDKDLEEWLQKYPDGDKDDFLREVRDLYLSFLYRRGDRYVLREVQSIGKEVGLSVKRTKNPYIENYKIYEEEEPLYLLEVDAFKRLKYSLPKIVEYVNNIINLRKSRNVHFVGYVDPETGEVIPVEGDPPYTCPPQVQQASKESNPITPEPTINNRQPEKITINGSLQLIGHIFTELIEKGYIEPKRKNGKANASATAEMLLNHFNFTYNTNGTQPTKEYLKKTLFEQNKLSADKTDLIKIPHLKKLID</sequence>
<accession>A0A1G7DA90</accession>
<evidence type="ECO:0000313" key="2">
    <source>
        <dbReference type="EMBL" id="SDE48477.1"/>
    </source>
</evidence>
<feature type="region of interest" description="Disordered" evidence="1">
    <location>
        <begin position="150"/>
        <end position="171"/>
    </location>
</feature>
<dbReference type="STRING" id="1071918.SAMN05421544_11066"/>
<dbReference type="AlphaFoldDB" id="A0A1G7DA90"/>
<name>A0A1G7DA90_9FLAO</name>
<dbReference type="RefSeq" id="WP_092736807.1">
    <property type="nucleotide sequence ID" value="NZ_FNAS01000010.1"/>
</dbReference>
<dbReference type="EMBL" id="FNAS01000010">
    <property type="protein sequence ID" value="SDE48477.1"/>
    <property type="molecule type" value="Genomic_DNA"/>
</dbReference>
<evidence type="ECO:0000256" key="1">
    <source>
        <dbReference type="SAM" id="MobiDB-lite"/>
    </source>
</evidence>
<keyword evidence="3" id="KW-1185">Reference proteome</keyword>
<proteinExistence type="predicted"/>